<dbReference type="GO" id="GO:0015628">
    <property type="term" value="P:protein secretion by the type II secretion system"/>
    <property type="evidence" value="ECO:0007669"/>
    <property type="project" value="TreeGrafter"/>
</dbReference>
<feature type="transmembrane region" description="Helical" evidence="1">
    <location>
        <begin position="16"/>
        <end position="35"/>
    </location>
</feature>
<feature type="domain" description="Helix-hairpin-helix DNA-binding motif class 1" evidence="2">
    <location>
        <begin position="173"/>
        <end position="192"/>
    </location>
</feature>
<keyword evidence="4" id="KW-1185">Reference proteome</keyword>
<organism evidence="3 4">
    <name type="scientific">Haloflavibacter putidus</name>
    <dbReference type="NCBI Taxonomy" id="2576776"/>
    <lineage>
        <taxon>Bacteria</taxon>
        <taxon>Pseudomonadati</taxon>
        <taxon>Bacteroidota</taxon>
        <taxon>Flavobacteriia</taxon>
        <taxon>Flavobacteriales</taxon>
        <taxon>Flavobacteriaceae</taxon>
        <taxon>Haloflavibacter</taxon>
    </lineage>
</organism>
<dbReference type="GO" id="GO:0015627">
    <property type="term" value="C:type II protein secretion system complex"/>
    <property type="evidence" value="ECO:0007669"/>
    <property type="project" value="TreeGrafter"/>
</dbReference>
<dbReference type="SMART" id="SM00278">
    <property type="entry name" value="HhH1"/>
    <property type="match status" value="4"/>
</dbReference>
<dbReference type="SUPFAM" id="SSF47781">
    <property type="entry name" value="RuvA domain 2-like"/>
    <property type="match status" value="3"/>
</dbReference>
<comment type="caution">
    <text evidence="3">The sequence shown here is derived from an EMBL/GenBank/DDBJ whole genome shotgun (WGS) entry which is preliminary data.</text>
</comment>
<proteinExistence type="predicted"/>
<feature type="domain" description="Helix-hairpin-helix DNA-binding motif class 1" evidence="2">
    <location>
        <begin position="203"/>
        <end position="222"/>
    </location>
</feature>
<keyword evidence="1" id="KW-0472">Membrane</keyword>
<dbReference type="InterPro" id="IPR051675">
    <property type="entry name" value="Endo/Exo/Phosphatase_dom_1"/>
</dbReference>
<keyword evidence="1" id="KW-1133">Transmembrane helix</keyword>
<evidence type="ECO:0000256" key="1">
    <source>
        <dbReference type="SAM" id="Phobius"/>
    </source>
</evidence>
<dbReference type="Gene3D" id="1.10.150.280">
    <property type="entry name" value="AF1531-like domain"/>
    <property type="match status" value="2"/>
</dbReference>
<dbReference type="Proteomes" id="UP000317169">
    <property type="component" value="Unassembled WGS sequence"/>
</dbReference>
<dbReference type="GO" id="GO:0003677">
    <property type="term" value="F:DNA binding"/>
    <property type="evidence" value="ECO:0007669"/>
    <property type="project" value="InterPro"/>
</dbReference>
<name>A0A507ZQC5_9FLAO</name>
<dbReference type="OrthoDB" id="981124at2"/>
<accession>A0A507ZQC5</accession>
<dbReference type="EMBL" id="VIAR01000006">
    <property type="protein sequence ID" value="TQD38791.1"/>
    <property type="molecule type" value="Genomic_DNA"/>
</dbReference>
<dbReference type="PANTHER" id="PTHR21180:SF32">
    <property type="entry name" value="ENDONUCLEASE_EXONUCLEASE_PHOSPHATASE FAMILY DOMAIN-CONTAINING PROTEIN 1"/>
    <property type="match status" value="1"/>
</dbReference>
<dbReference type="InterPro" id="IPR010994">
    <property type="entry name" value="RuvA_2-like"/>
</dbReference>
<dbReference type="PANTHER" id="PTHR21180">
    <property type="entry name" value="ENDONUCLEASE/EXONUCLEASE/PHOSPHATASE FAMILY DOMAIN-CONTAINING PROTEIN 1"/>
    <property type="match status" value="1"/>
</dbReference>
<reference evidence="3 4" key="1">
    <citation type="submission" date="2019-06" db="EMBL/GenBank/DDBJ databases">
        <title>Flavibacter putida gen. nov., sp. nov., a novel marine bacterium of the family Flavobacteriaceae isolated from coastal seawater.</title>
        <authorList>
            <person name="Feng X."/>
        </authorList>
    </citation>
    <scope>NUCLEOTIDE SEQUENCE [LARGE SCALE GENOMIC DNA]</scope>
    <source>
        <strain evidence="3 4">PLHSN227</strain>
    </source>
</reference>
<gene>
    <name evidence="3" type="ORF">FKR84_07340</name>
</gene>
<dbReference type="Pfam" id="PF12836">
    <property type="entry name" value="HHH_3"/>
    <property type="match status" value="2"/>
</dbReference>
<feature type="domain" description="Helix-hairpin-helix DNA-binding motif class 1" evidence="2">
    <location>
        <begin position="242"/>
        <end position="261"/>
    </location>
</feature>
<dbReference type="AlphaFoldDB" id="A0A507ZQC5"/>
<feature type="domain" description="Helix-hairpin-helix DNA-binding motif class 1" evidence="2">
    <location>
        <begin position="272"/>
        <end position="291"/>
    </location>
</feature>
<protein>
    <submittedName>
        <fullName evidence="3">Helix-hairpin-helix domain-containing protein</fullName>
    </submittedName>
</protein>
<sequence length="295" mass="34667">MSFNKSHLIFTKSQRNGIFFMSLIILVLLGGMFWVNKQAPENTLTKDQEKEFLAVQKELDSLKKLQLKKQKKTYKIYPFNPNFITDYKGYTLGMSTEEIDRLHAFREKDQWINSKKDFQNVTEISDSLLNKIAPYFKFPDWVVAQNKTKKQQKQQVKALPYAKKTDLNQATSAQLQEINGIGEKIALRILRYRNKLDGFVADIQIKDIYGLKYETEEKLLARFTVKTPPSVEVLDLNKATLIQLSEIPYFNYELAREIINYRELHEGIKTFEELAKIEDFPAYKIERIKLYVQIK</sequence>
<keyword evidence="1" id="KW-0812">Transmembrane</keyword>
<evidence type="ECO:0000313" key="3">
    <source>
        <dbReference type="EMBL" id="TQD38791.1"/>
    </source>
</evidence>
<dbReference type="InterPro" id="IPR003583">
    <property type="entry name" value="Hlx-hairpin-Hlx_DNA-bd_motif"/>
</dbReference>
<dbReference type="GO" id="GO:0006281">
    <property type="term" value="P:DNA repair"/>
    <property type="evidence" value="ECO:0007669"/>
    <property type="project" value="InterPro"/>
</dbReference>
<evidence type="ECO:0000313" key="4">
    <source>
        <dbReference type="Proteomes" id="UP000317169"/>
    </source>
</evidence>
<evidence type="ECO:0000259" key="2">
    <source>
        <dbReference type="SMART" id="SM00278"/>
    </source>
</evidence>